<dbReference type="Proteomes" id="UP000541444">
    <property type="component" value="Unassembled WGS sequence"/>
</dbReference>
<protein>
    <submittedName>
        <fullName evidence="1">Uncharacterized protein</fullName>
    </submittedName>
</protein>
<gene>
    <name evidence="1" type="ORF">GIB67_029604</name>
</gene>
<name>A0A7J7LL85_9MAGN</name>
<comment type="caution">
    <text evidence="1">The sequence shown here is derived from an EMBL/GenBank/DDBJ whole genome shotgun (WGS) entry which is preliminary data.</text>
</comment>
<dbReference type="OrthoDB" id="1717320at2759"/>
<keyword evidence="2" id="KW-1185">Reference proteome</keyword>
<organism evidence="1 2">
    <name type="scientific">Kingdonia uniflora</name>
    <dbReference type="NCBI Taxonomy" id="39325"/>
    <lineage>
        <taxon>Eukaryota</taxon>
        <taxon>Viridiplantae</taxon>
        <taxon>Streptophyta</taxon>
        <taxon>Embryophyta</taxon>
        <taxon>Tracheophyta</taxon>
        <taxon>Spermatophyta</taxon>
        <taxon>Magnoliopsida</taxon>
        <taxon>Ranunculales</taxon>
        <taxon>Circaeasteraceae</taxon>
        <taxon>Kingdonia</taxon>
    </lineage>
</organism>
<dbReference type="AlphaFoldDB" id="A0A7J7LL85"/>
<dbReference type="EMBL" id="JACGCM010002205">
    <property type="protein sequence ID" value="KAF6143435.1"/>
    <property type="molecule type" value="Genomic_DNA"/>
</dbReference>
<evidence type="ECO:0000313" key="1">
    <source>
        <dbReference type="EMBL" id="KAF6143435.1"/>
    </source>
</evidence>
<evidence type="ECO:0000313" key="2">
    <source>
        <dbReference type="Proteomes" id="UP000541444"/>
    </source>
</evidence>
<proteinExistence type="predicted"/>
<sequence>MQSNLVYFNEDTSNCSNFVDLVWLSSSRNSCEEESYERSALLNSPVVGTSTENVVNGIMVEIASTPSEDGSSIMKKDRQKQKCHAKVNKILKVSVNFPRALCTG</sequence>
<reference evidence="1 2" key="1">
    <citation type="journal article" date="2020" name="IScience">
        <title>Genome Sequencing of the Endangered Kingdonia uniflora (Circaeasteraceae, Ranunculales) Reveals Potential Mechanisms of Evolutionary Specialization.</title>
        <authorList>
            <person name="Sun Y."/>
            <person name="Deng T."/>
            <person name="Zhang A."/>
            <person name="Moore M.J."/>
            <person name="Landis J.B."/>
            <person name="Lin N."/>
            <person name="Zhang H."/>
            <person name="Zhang X."/>
            <person name="Huang J."/>
            <person name="Zhang X."/>
            <person name="Sun H."/>
            <person name="Wang H."/>
        </authorList>
    </citation>
    <scope>NUCLEOTIDE SEQUENCE [LARGE SCALE GENOMIC DNA]</scope>
    <source>
        <strain evidence="1">TB1705</strain>
        <tissue evidence="1">Leaf</tissue>
    </source>
</reference>
<accession>A0A7J7LL85</accession>